<evidence type="ECO:0000313" key="9">
    <source>
        <dbReference type="Proteomes" id="UP000504632"/>
    </source>
</evidence>
<keyword evidence="4 7" id="KW-0802">TPR repeat</keyword>
<gene>
    <name evidence="10" type="primary">ttc29</name>
</gene>
<evidence type="ECO:0000256" key="6">
    <source>
        <dbReference type="ARBA" id="ARBA00044739"/>
    </source>
</evidence>
<accession>A0A6J2VFT9</accession>
<dbReference type="PANTHER" id="PTHR46630">
    <property type="entry name" value="TETRATRICOPEPTIDE REPEAT PROTEIN 29"/>
    <property type="match status" value="1"/>
</dbReference>
<keyword evidence="9" id="KW-1185">Reference proteome</keyword>
<dbReference type="PROSITE" id="PS50005">
    <property type="entry name" value="TPR"/>
    <property type="match status" value="1"/>
</dbReference>
<evidence type="ECO:0000256" key="1">
    <source>
        <dbReference type="ARBA" id="ARBA00004496"/>
    </source>
</evidence>
<reference evidence="10" key="1">
    <citation type="submission" date="2025-08" db="UniProtKB">
        <authorList>
            <consortium name="RefSeq"/>
        </authorList>
    </citation>
    <scope>IDENTIFICATION</scope>
</reference>
<dbReference type="InterPro" id="IPR019734">
    <property type="entry name" value="TPR_rpt"/>
</dbReference>
<dbReference type="Gene3D" id="1.25.40.10">
    <property type="entry name" value="Tetratricopeptide repeat domain"/>
    <property type="match status" value="2"/>
</dbReference>
<comment type="subcellular location">
    <subcellularLocation>
        <location evidence="1">Cytoplasm</location>
    </subcellularLocation>
</comment>
<dbReference type="GO" id="GO:0005737">
    <property type="term" value="C:cytoplasm"/>
    <property type="evidence" value="ECO:0007669"/>
    <property type="project" value="UniProtKB-SubCell"/>
</dbReference>
<evidence type="ECO:0000256" key="7">
    <source>
        <dbReference type="PROSITE-ProRule" id="PRU00339"/>
    </source>
</evidence>
<comment type="function">
    <text evidence="6">Axonemal protein which is implicated in axonemal and/or peri-axonemal structure assembly and regulates flagellum assembly and beating and therefore sperm motility.</text>
</comment>
<dbReference type="InParanoid" id="A0A6J2VFT9"/>
<evidence type="ECO:0000256" key="8">
    <source>
        <dbReference type="SAM" id="MobiDB-lite"/>
    </source>
</evidence>
<feature type="repeat" description="TPR" evidence="7">
    <location>
        <begin position="330"/>
        <end position="363"/>
    </location>
</feature>
<dbReference type="GeneID" id="115812447"/>
<dbReference type="OrthoDB" id="626167at2759"/>
<dbReference type="GO" id="GO:0036126">
    <property type="term" value="C:sperm flagellum"/>
    <property type="evidence" value="ECO:0007669"/>
    <property type="project" value="TreeGrafter"/>
</dbReference>
<dbReference type="RefSeq" id="XP_030630787.1">
    <property type="nucleotide sequence ID" value="XM_030774927.1"/>
</dbReference>
<keyword evidence="2" id="KW-0963">Cytoplasm</keyword>
<dbReference type="SUPFAM" id="SSF48452">
    <property type="entry name" value="TPR-like"/>
    <property type="match status" value="1"/>
</dbReference>
<dbReference type="Pfam" id="PF13181">
    <property type="entry name" value="TPR_8"/>
    <property type="match status" value="2"/>
</dbReference>
<proteinExistence type="predicted"/>
<evidence type="ECO:0000313" key="10">
    <source>
        <dbReference type="RefSeq" id="XP_030630787.1"/>
    </source>
</evidence>
<dbReference type="Proteomes" id="UP000504632">
    <property type="component" value="Chromosome 5"/>
</dbReference>
<dbReference type="SMART" id="SM00028">
    <property type="entry name" value="TPR"/>
    <property type="match status" value="4"/>
</dbReference>
<evidence type="ECO:0000256" key="5">
    <source>
        <dbReference type="ARBA" id="ARBA00040665"/>
    </source>
</evidence>
<protein>
    <recommendedName>
        <fullName evidence="5">Tetratricopeptide repeat protein 29</fullName>
    </recommendedName>
</protein>
<dbReference type="AlphaFoldDB" id="A0A6J2VFT9"/>
<dbReference type="InterPro" id="IPR051476">
    <property type="entry name" value="Bac_ResReg_Asp_Phosphatase"/>
</dbReference>
<dbReference type="InterPro" id="IPR011990">
    <property type="entry name" value="TPR-like_helical_dom_sf"/>
</dbReference>
<evidence type="ECO:0000256" key="2">
    <source>
        <dbReference type="ARBA" id="ARBA00022490"/>
    </source>
</evidence>
<name>A0A6J2VFT9_CHACN</name>
<evidence type="ECO:0000256" key="3">
    <source>
        <dbReference type="ARBA" id="ARBA00022737"/>
    </source>
</evidence>
<feature type="region of interest" description="Disordered" evidence="8">
    <location>
        <begin position="16"/>
        <end position="37"/>
    </location>
</feature>
<dbReference type="PANTHER" id="PTHR46630:SF1">
    <property type="entry name" value="TETRATRICOPEPTIDE REPEAT PROTEIN 29"/>
    <property type="match status" value="1"/>
</dbReference>
<sequence length="434" mass="49427">MSTAVLSRQKMPFLPDIKSSEERSSTPEGKSPKSRYRNPLRHNVYVTMLRQGFHRSFADLYSLMKFWNETRQAAGPDSALWKARSVEEQPYKLETLQLFLTRAEAASRAGDHGSVYESQLALARFFSHPEDKWLSHHFYQMSLVSARKIKIDGGKKEAEANAHIGQVYLEQGQVELAKEHYEAFRHLAAGRTWHDGEGRTHYSRSCEGLCRVYTLLADRALQSQEYKTAIQILTKAYEMAKEAGDRQIEGNAAYRVGLAYQKAGDQLTAKRFLNIYMEISKILSDANNVGKAYKAIAKSLESEDKLTETIQSLEKFAEVSQNSDQQQNLIEAYMSLGMSFNSRGQYDQSCQYFEQAYETACALESVPLLHKAQVCLASARAHRMLRAYIIHVEAGGRQSVQRLISWKESRQDTFNEPAHELSMLQKGQLDSYTQ</sequence>
<dbReference type="GO" id="GO:0003341">
    <property type="term" value="P:cilium movement"/>
    <property type="evidence" value="ECO:0007669"/>
    <property type="project" value="TreeGrafter"/>
</dbReference>
<keyword evidence="3" id="KW-0677">Repeat</keyword>
<dbReference type="CTD" id="83894"/>
<evidence type="ECO:0000256" key="4">
    <source>
        <dbReference type="ARBA" id="ARBA00022803"/>
    </source>
</evidence>
<organism evidence="9 10">
    <name type="scientific">Chanos chanos</name>
    <name type="common">Milkfish</name>
    <name type="synonym">Mugil chanos</name>
    <dbReference type="NCBI Taxonomy" id="29144"/>
    <lineage>
        <taxon>Eukaryota</taxon>
        <taxon>Metazoa</taxon>
        <taxon>Chordata</taxon>
        <taxon>Craniata</taxon>
        <taxon>Vertebrata</taxon>
        <taxon>Euteleostomi</taxon>
        <taxon>Actinopterygii</taxon>
        <taxon>Neopterygii</taxon>
        <taxon>Teleostei</taxon>
        <taxon>Ostariophysi</taxon>
        <taxon>Gonorynchiformes</taxon>
        <taxon>Chanidae</taxon>
        <taxon>Chanos</taxon>
    </lineage>
</organism>